<evidence type="ECO:0000259" key="3">
    <source>
        <dbReference type="PROSITE" id="PS50045"/>
    </source>
</evidence>
<name>A0ABX7FF23_9RHOB</name>
<dbReference type="InterPro" id="IPR029016">
    <property type="entry name" value="GAF-like_dom_sf"/>
</dbReference>
<dbReference type="InterPro" id="IPR027417">
    <property type="entry name" value="P-loop_NTPase"/>
</dbReference>
<reference evidence="4 5" key="1">
    <citation type="submission" date="2019-12" db="EMBL/GenBank/DDBJ databases">
        <title>Complete Genome Sequence of a Quorum-Sensing Bacterium,Rhodobacteraceae bacterium C31, Isolated from a marine microalgae symbiotic bacteria.</title>
        <authorList>
            <person name="Zhang Y."/>
        </authorList>
    </citation>
    <scope>NUCLEOTIDE SEQUENCE [LARGE SCALE GENOMIC DNA]</scope>
    <source>
        <strain evidence="4 5">C31</strain>
        <plasmid evidence="4 5">p-SCP4</plasmid>
    </source>
</reference>
<dbReference type="InterPro" id="IPR009057">
    <property type="entry name" value="Homeodomain-like_sf"/>
</dbReference>
<keyword evidence="2" id="KW-0067">ATP-binding</keyword>
<accession>A0ABX7FF23</accession>
<geneLocation type="plasmid" evidence="4 5">
    <name>p-SCP4</name>
</geneLocation>
<dbReference type="PANTHER" id="PTHR32071:SF77">
    <property type="entry name" value="TRANSCRIPTIONAL REGULATORY PROTEIN"/>
    <property type="match status" value="1"/>
</dbReference>
<dbReference type="SUPFAM" id="SSF46689">
    <property type="entry name" value="Homeodomain-like"/>
    <property type="match status" value="1"/>
</dbReference>
<proteinExistence type="predicted"/>
<evidence type="ECO:0000256" key="2">
    <source>
        <dbReference type="ARBA" id="ARBA00022840"/>
    </source>
</evidence>
<dbReference type="Gene3D" id="1.10.10.60">
    <property type="entry name" value="Homeodomain-like"/>
    <property type="match status" value="1"/>
</dbReference>
<evidence type="ECO:0000313" key="5">
    <source>
        <dbReference type="Proteomes" id="UP000596387"/>
    </source>
</evidence>
<protein>
    <recommendedName>
        <fullName evidence="3">Sigma-54 factor interaction domain-containing protein</fullName>
    </recommendedName>
</protein>
<dbReference type="Gene3D" id="3.40.50.300">
    <property type="entry name" value="P-loop containing nucleotide triphosphate hydrolases"/>
    <property type="match status" value="1"/>
</dbReference>
<keyword evidence="1" id="KW-0547">Nucleotide-binding</keyword>
<feature type="domain" description="Sigma-54 factor interaction" evidence="3">
    <location>
        <begin position="338"/>
        <end position="548"/>
    </location>
</feature>
<dbReference type="Gene3D" id="3.30.450.40">
    <property type="match status" value="1"/>
</dbReference>
<dbReference type="PROSITE" id="PS50045">
    <property type="entry name" value="SIGMA54_INTERACT_4"/>
    <property type="match status" value="1"/>
</dbReference>
<keyword evidence="5" id="KW-1185">Reference proteome</keyword>
<organism evidence="4 5">
    <name type="scientific">Ponticoccus alexandrii</name>
    <dbReference type="NCBI Taxonomy" id="1943633"/>
    <lineage>
        <taxon>Bacteria</taxon>
        <taxon>Pseudomonadati</taxon>
        <taxon>Pseudomonadota</taxon>
        <taxon>Alphaproteobacteria</taxon>
        <taxon>Rhodobacterales</taxon>
        <taxon>Roseobacteraceae</taxon>
        <taxon>Ponticoccus</taxon>
    </lineage>
</organism>
<dbReference type="PANTHER" id="PTHR32071">
    <property type="entry name" value="TRANSCRIPTIONAL REGULATORY PROTEIN"/>
    <property type="match status" value="1"/>
</dbReference>
<evidence type="ECO:0000256" key="1">
    <source>
        <dbReference type="ARBA" id="ARBA00022741"/>
    </source>
</evidence>
<sequence>MVPFPSGEGIAEREEPVKSPLMEARKSLARNGVFAHGAVPEVIADSWHRCLDLGLNATDKPVDAVLSYNLLRQARERNEALIAIVRPELELLSKQIAGTNFMTAFADCDGTVLEAIMDTEFSSSGCSRSIRPGSIWREDVRGTNALGLALFSGESSMVTGYEHFFLNQCGVSCISAPIFDSTGQIVGLLDTSSEIAARQFHTKALVDMAVINIENRLFVESHRGDHIIQFHPRQEYLATQSVGMISFSDDGAITGANRRAGDILSGIDLAVPRTFEDVFRGSFGQMLSTADSIRLVDWLNASYFARIRLTRPTRTIRSAAVPLAAKPVYAVSGSGKTHVFGDEHVRSSFRNAERALKIGLPFRVVGGPGTGRTTLLRRVHENVDPVRPLIAVDCRIAGTGGADGTLTAQTQYEAQVDTIHGDGGGTLVLEHLSAMAAPSARSLAHLVRQLLEPAAGARWLIAATDDTDGALPDDWCESARAILSRVTQMTIHLPPLSERTDFQQIAKAMMAGISPSHQLGHAALAQLEKLSRPRNLVDLETQLRILAVRCPVGVIRAEQVQRYLHTGGQQPDVCQRCAGHAVREAKCREINRAFRQCGSNVALTARKIGVSRNTVYSHIVK</sequence>
<keyword evidence="4" id="KW-0614">Plasmid</keyword>
<evidence type="ECO:0000313" key="4">
    <source>
        <dbReference type="EMBL" id="QRF69141.1"/>
    </source>
</evidence>
<dbReference type="InterPro" id="IPR002078">
    <property type="entry name" value="Sigma_54_int"/>
</dbReference>
<gene>
    <name evidence="4" type="ORF">GQA70_22610</name>
</gene>
<dbReference type="EMBL" id="CP047170">
    <property type="protein sequence ID" value="QRF69141.1"/>
    <property type="molecule type" value="Genomic_DNA"/>
</dbReference>
<dbReference type="SUPFAM" id="SSF52540">
    <property type="entry name" value="P-loop containing nucleoside triphosphate hydrolases"/>
    <property type="match status" value="1"/>
</dbReference>
<dbReference type="Proteomes" id="UP000596387">
    <property type="component" value="Plasmid p-SCP4"/>
</dbReference>